<dbReference type="AlphaFoldDB" id="A0A2G8R3V9"/>
<dbReference type="InterPro" id="IPR015797">
    <property type="entry name" value="NUDIX_hydrolase-like_dom_sf"/>
</dbReference>
<dbReference type="SUPFAM" id="SSF55811">
    <property type="entry name" value="Nudix"/>
    <property type="match status" value="1"/>
</dbReference>
<accession>A0A2G8R3V9</accession>
<sequence length="111" mass="12725">MDDHKPWAAAEIEALEEAGAVGYISQVAIGSYSYRKILNNGKTIPCSVQVYPMIVENLRRNWKERHERKRKWFSAKSAAKQVHEPDLSELLIGLAKRPRKQPVIQELLRTA</sequence>
<organism evidence="3 4">
    <name type="scientific">Puniceibacterium antarcticum</name>
    <dbReference type="NCBI Taxonomy" id="1206336"/>
    <lineage>
        <taxon>Bacteria</taxon>
        <taxon>Pseudomonadati</taxon>
        <taxon>Pseudomonadota</taxon>
        <taxon>Alphaproteobacteria</taxon>
        <taxon>Rhodobacterales</taxon>
        <taxon>Paracoccaceae</taxon>
        <taxon>Puniceibacterium</taxon>
    </lineage>
</organism>
<keyword evidence="1" id="KW-0479">Metal-binding</keyword>
<keyword evidence="2" id="KW-0378">Hydrolase</keyword>
<dbReference type="GO" id="GO:0005737">
    <property type="term" value="C:cytoplasm"/>
    <property type="evidence" value="ECO:0007669"/>
    <property type="project" value="TreeGrafter"/>
</dbReference>
<dbReference type="EMBL" id="AWWI01000173">
    <property type="protein sequence ID" value="PIL16240.1"/>
    <property type="molecule type" value="Genomic_DNA"/>
</dbReference>
<dbReference type="Gene3D" id="3.90.79.10">
    <property type="entry name" value="Nucleoside Triphosphate Pyrophosphohydrolase"/>
    <property type="match status" value="1"/>
</dbReference>
<dbReference type="Proteomes" id="UP000231259">
    <property type="component" value="Unassembled WGS sequence"/>
</dbReference>
<name>A0A2G8R3V9_9RHOB</name>
<reference evidence="3 4" key="1">
    <citation type="submission" date="2013-09" db="EMBL/GenBank/DDBJ databases">
        <title>Genome sequencing of Phaeobacter antarcticus sp. nov. SM1211.</title>
        <authorList>
            <person name="Zhang X.-Y."/>
            <person name="Liu C."/>
            <person name="Chen X.-L."/>
            <person name="Xie B.-B."/>
            <person name="Qin Q.-L."/>
            <person name="Rong J.-C."/>
            <person name="Zhang Y.-Z."/>
        </authorList>
    </citation>
    <scope>NUCLEOTIDE SEQUENCE [LARGE SCALE GENOMIC DNA]</scope>
    <source>
        <strain evidence="3 4">SM1211</strain>
    </source>
</reference>
<gene>
    <name evidence="3" type="ORF">P775_25095</name>
</gene>
<keyword evidence="4" id="KW-1185">Reference proteome</keyword>
<comment type="caution">
    <text evidence="3">The sequence shown here is derived from an EMBL/GenBank/DDBJ whole genome shotgun (WGS) entry which is preliminary data.</text>
</comment>
<dbReference type="RefSeq" id="WP_245875840.1">
    <property type="nucleotide sequence ID" value="NZ_AWWI01000173.1"/>
</dbReference>
<dbReference type="PANTHER" id="PTHR12629">
    <property type="entry name" value="DIPHOSPHOINOSITOL POLYPHOSPHATE PHOSPHOHYDROLASE"/>
    <property type="match status" value="1"/>
</dbReference>
<evidence type="ECO:0000256" key="2">
    <source>
        <dbReference type="ARBA" id="ARBA00022801"/>
    </source>
</evidence>
<protein>
    <submittedName>
        <fullName evidence="3">Uncharacterized protein</fullName>
    </submittedName>
</protein>
<evidence type="ECO:0000313" key="4">
    <source>
        <dbReference type="Proteomes" id="UP000231259"/>
    </source>
</evidence>
<evidence type="ECO:0000313" key="3">
    <source>
        <dbReference type="EMBL" id="PIL16240.1"/>
    </source>
</evidence>
<dbReference type="GO" id="GO:0046872">
    <property type="term" value="F:metal ion binding"/>
    <property type="evidence" value="ECO:0007669"/>
    <property type="project" value="UniProtKB-KW"/>
</dbReference>
<proteinExistence type="predicted"/>
<dbReference type="PANTHER" id="PTHR12629:SF0">
    <property type="entry name" value="DIPHOSPHOINOSITOL-POLYPHOSPHATE DIPHOSPHATASE"/>
    <property type="match status" value="1"/>
</dbReference>
<evidence type="ECO:0000256" key="1">
    <source>
        <dbReference type="ARBA" id="ARBA00022723"/>
    </source>
</evidence>
<dbReference type="GO" id="GO:0016787">
    <property type="term" value="F:hydrolase activity"/>
    <property type="evidence" value="ECO:0007669"/>
    <property type="project" value="UniProtKB-KW"/>
</dbReference>